<keyword evidence="5" id="KW-1185">Reference proteome</keyword>
<dbReference type="PANTHER" id="PTHR43464:SF95">
    <property type="entry name" value="TRNA U34 CARBOXYMETHYLTRANSFERASE"/>
    <property type="match status" value="1"/>
</dbReference>
<evidence type="ECO:0000256" key="3">
    <source>
        <dbReference type="HAMAP-Rule" id="MF_01590"/>
    </source>
</evidence>
<dbReference type="SUPFAM" id="SSF53335">
    <property type="entry name" value="S-adenosyl-L-methionine-dependent methyltransferases"/>
    <property type="match status" value="1"/>
</dbReference>
<dbReference type="NCBIfam" id="TIGR00452">
    <property type="entry name" value="tRNA 5-methoxyuridine(34)/uridine 5-oxyacetic acid(34) synthase CmoB"/>
    <property type="match status" value="1"/>
</dbReference>
<keyword evidence="4" id="KW-0489">Methyltransferase</keyword>
<feature type="binding site" evidence="3">
    <location>
        <position position="199"/>
    </location>
    <ligand>
        <name>carboxy-S-adenosyl-L-methionine</name>
        <dbReference type="ChEBI" id="CHEBI:134278"/>
    </ligand>
</feature>
<comment type="similarity">
    <text evidence="3">Belongs to the class I-like SAM-binding methyltransferase superfamily. CmoB family.</text>
</comment>
<proteinExistence type="inferred from homology"/>
<evidence type="ECO:0000313" key="4">
    <source>
        <dbReference type="EMBL" id="KGD61246.1"/>
    </source>
</evidence>
<dbReference type="GO" id="GO:0032259">
    <property type="term" value="P:methylation"/>
    <property type="evidence" value="ECO:0007669"/>
    <property type="project" value="UniProtKB-KW"/>
</dbReference>
<dbReference type="RefSeq" id="WP_035247085.1">
    <property type="nucleotide sequence ID" value="NZ_ARXU01000005.1"/>
</dbReference>
<comment type="subunit">
    <text evidence="3">Homotetramer.</text>
</comment>
<feature type="binding site" evidence="3">
    <location>
        <position position="104"/>
    </location>
    <ligand>
        <name>carboxy-S-adenosyl-L-methionine</name>
        <dbReference type="ChEBI" id="CHEBI:134278"/>
    </ligand>
</feature>
<keyword evidence="2 3" id="KW-0819">tRNA processing</keyword>
<dbReference type="HAMAP" id="MF_01590">
    <property type="entry name" value="tRNA_carboxymethyltr_CmoB"/>
    <property type="match status" value="1"/>
</dbReference>
<comment type="catalytic activity">
    <reaction evidence="3">
        <text>carboxy-S-adenosyl-L-methionine + 5-hydroxyuridine(34) in tRNA = 5-carboxymethoxyuridine(34) in tRNA + S-adenosyl-L-homocysteine + H(+)</text>
        <dbReference type="Rhea" id="RHEA:52848"/>
        <dbReference type="Rhea" id="RHEA-COMP:13381"/>
        <dbReference type="Rhea" id="RHEA-COMP:13383"/>
        <dbReference type="ChEBI" id="CHEBI:15378"/>
        <dbReference type="ChEBI" id="CHEBI:57856"/>
        <dbReference type="ChEBI" id="CHEBI:134278"/>
        <dbReference type="ChEBI" id="CHEBI:136877"/>
        <dbReference type="ChEBI" id="CHEBI:136879"/>
    </reaction>
</comment>
<feature type="binding site" evidence="3">
    <location>
        <position position="129"/>
    </location>
    <ligand>
        <name>carboxy-S-adenosyl-L-methionine</name>
        <dbReference type="ChEBI" id="CHEBI:134278"/>
    </ligand>
</feature>
<protein>
    <recommendedName>
        <fullName evidence="3">tRNA U34 carboxymethyltransferase</fullName>
        <ecNumber evidence="3">2.5.1.-</ecNumber>
    </recommendedName>
</protein>
<organism evidence="4 5">
    <name type="scientific">Alcanivorax jadensis T9</name>
    <dbReference type="NCBI Taxonomy" id="1177181"/>
    <lineage>
        <taxon>Bacteria</taxon>
        <taxon>Pseudomonadati</taxon>
        <taxon>Pseudomonadota</taxon>
        <taxon>Gammaproteobacteria</taxon>
        <taxon>Oceanospirillales</taxon>
        <taxon>Alcanivoracaceae</taxon>
        <taxon>Alcanivorax</taxon>
    </lineage>
</organism>
<evidence type="ECO:0000256" key="2">
    <source>
        <dbReference type="ARBA" id="ARBA00022694"/>
    </source>
</evidence>
<evidence type="ECO:0000313" key="5">
    <source>
        <dbReference type="Proteomes" id="UP000029443"/>
    </source>
</evidence>
<dbReference type="Gene3D" id="3.40.50.150">
    <property type="entry name" value="Vaccinia Virus protein VP39"/>
    <property type="match status" value="1"/>
</dbReference>
<dbReference type="InterPro" id="IPR029063">
    <property type="entry name" value="SAM-dependent_MTases_sf"/>
</dbReference>
<feature type="binding site" evidence="3">
    <location>
        <position position="90"/>
    </location>
    <ligand>
        <name>carboxy-S-adenosyl-L-methionine</name>
        <dbReference type="ChEBI" id="CHEBI:134278"/>
    </ligand>
</feature>
<accession>A0ABR4WCQ5</accession>
<keyword evidence="1 3" id="KW-0808">Transferase</keyword>
<dbReference type="EMBL" id="ARXU01000005">
    <property type="protein sequence ID" value="KGD61246.1"/>
    <property type="molecule type" value="Genomic_DNA"/>
</dbReference>
<dbReference type="Pfam" id="PF08003">
    <property type="entry name" value="Methyltransf_9"/>
    <property type="match status" value="1"/>
</dbReference>
<dbReference type="CDD" id="cd02440">
    <property type="entry name" value="AdoMet_MTases"/>
    <property type="match status" value="1"/>
</dbReference>
<comment type="function">
    <text evidence="3">Catalyzes carboxymethyl transfer from carboxy-S-adenosyl-L-methionine (Cx-SAM) to 5-hydroxyuridine (ho5U) to form 5-carboxymethoxyuridine (cmo5U) at position 34 in tRNAs.</text>
</comment>
<dbReference type="PANTHER" id="PTHR43464">
    <property type="entry name" value="METHYLTRANSFERASE"/>
    <property type="match status" value="1"/>
</dbReference>
<dbReference type="InterPro" id="IPR010017">
    <property type="entry name" value="CmoB"/>
</dbReference>
<gene>
    <name evidence="3" type="primary">cmoB</name>
    <name evidence="4" type="ORF">T9A_01695</name>
</gene>
<dbReference type="InterPro" id="IPR027555">
    <property type="entry name" value="Mo5U34_MeTrfas-like"/>
</dbReference>
<dbReference type="Proteomes" id="UP000029443">
    <property type="component" value="Unassembled WGS sequence"/>
</dbReference>
<feature type="binding site" evidence="3">
    <location>
        <position position="109"/>
    </location>
    <ligand>
        <name>carboxy-S-adenosyl-L-methionine</name>
        <dbReference type="ChEBI" id="CHEBI:134278"/>
    </ligand>
</feature>
<feature type="binding site" evidence="3">
    <location>
        <begin position="179"/>
        <end position="180"/>
    </location>
    <ligand>
        <name>carboxy-S-adenosyl-L-methionine</name>
        <dbReference type="ChEBI" id="CHEBI:134278"/>
    </ligand>
</feature>
<evidence type="ECO:0000256" key="1">
    <source>
        <dbReference type="ARBA" id="ARBA00022679"/>
    </source>
</evidence>
<dbReference type="EC" id="2.5.1.-" evidence="3"/>
<reference evidence="4 5" key="1">
    <citation type="submission" date="2012-09" db="EMBL/GenBank/DDBJ databases">
        <title>Genome Sequence of alkane-degrading Bacterium Alcanivorax jadensis T9.</title>
        <authorList>
            <person name="Lai Q."/>
            <person name="Shao Z."/>
        </authorList>
    </citation>
    <scope>NUCLEOTIDE SEQUENCE [LARGE SCALE GENOMIC DNA]</scope>
    <source>
        <strain evidence="4 5">T9</strain>
    </source>
</reference>
<name>A0ABR4WCQ5_9GAMM</name>
<comment type="caution">
    <text evidence="4">The sequence shown here is derived from an EMBL/GenBank/DDBJ whole genome shotgun (WGS) entry which is preliminary data.</text>
</comment>
<sequence>MLKDYLQQCDTALRELYAQPQRDTLMGLCRERLLDKPHGDLPRWLAALNALPEGPAGCDFAADALRIGKPGDVDPGDVKAALEGLIPWRKGPFDFFGVQIDTEWHSDWKWQRVAPHLSPLTGRRVLDVGCGSGYHCWRMAAAGAEQVVGIDPTILFLVQYLAVRRFAPSSPVWFLPLRMEELPTQTENFDTVFSMGVLYHRRSPLDHLLELKAVLSEGGELVLETLVVEGDAQTVLMPEDRYAAMRNVFFLPSVAMLERWLQRCGFVDIRCVDESNTTVEEQRATDWMRFQSLPDFLDADDPALTREGYPAPRRAVFIARKP</sequence>
<dbReference type="GO" id="GO:0008168">
    <property type="term" value="F:methyltransferase activity"/>
    <property type="evidence" value="ECO:0007669"/>
    <property type="project" value="UniProtKB-KW"/>
</dbReference>
<feature type="binding site" evidence="3">
    <location>
        <position position="314"/>
    </location>
    <ligand>
        <name>carboxy-S-adenosyl-L-methionine</name>
        <dbReference type="ChEBI" id="CHEBI:134278"/>
    </ligand>
</feature>
<feature type="binding site" evidence="3">
    <location>
        <begin position="151"/>
        <end position="153"/>
    </location>
    <ligand>
        <name>carboxy-S-adenosyl-L-methionine</name>
        <dbReference type="ChEBI" id="CHEBI:134278"/>
    </ligand>
</feature>
<dbReference type="NCBIfam" id="NF011650">
    <property type="entry name" value="PRK15068.1"/>
    <property type="match status" value="1"/>
</dbReference>
<feature type="binding site" evidence="3">
    <location>
        <position position="195"/>
    </location>
    <ligand>
        <name>carboxy-S-adenosyl-L-methionine</name>
        <dbReference type="ChEBI" id="CHEBI:134278"/>
    </ligand>
</feature>